<dbReference type="InterPro" id="IPR011033">
    <property type="entry name" value="PRC_barrel-like_sf"/>
</dbReference>
<organism evidence="3 4">
    <name type="scientific">Pseudooceanicola albus</name>
    <dbReference type="NCBI Taxonomy" id="2692189"/>
    <lineage>
        <taxon>Bacteria</taxon>
        <taxon>Pseudomonadati</taxon>
        <taxon>Pseudomonadota</taxon>
        <taxon>Alphaproteobacteria</taxon>
        <taxon>Rhodobacterales</taxon>
        <taxon>Paracoccaceae</taxon>
        <taxon>Pseudooceanicola</taxon>
    </lineage>
</organism>
<evidence type="ECO:0000313" key="3">
    <source>
        <dbReference type="EMBL" id="MXN19055.1"/>
    </source>
</evidence>
<keyword evidence="2" id="KW-0732">Signal</keyword>
<evidence type="ECO:0000313" key="4">
    <source>
        <dbReference type="Proteomes" id="UP000477911"/>
    </source>
</evidence>
<reference evidence="3 4" key="1">
    <citation type="submission" date="2019-12" db="EMBL/GenBank/DDBJ databases">
        <authorList>
            <person name="Li M."/>
        </authorList>
    </citation>
    <scope>NUCLEOTIDE SEQUENCE [LARGE SCALE GENOMIC DNA]</scope>
    <source>
        <strain evidence="3 4">GBMRC 2024</strain>
    </source>
</reference>
<name>A0A6L7G4K3_9RHOB</name>
<dbReference type="Gene3D" id="1.10.287.700">
    <property type="entry name" value="Helix hairpin bin"/>
    <property type="match status" value="1"/>
</dbReference>
<accession>A0A6L7G4K3</accession>
<dbReference type="Proteomes" id="UP000477911">
    <property type="component" value="Unassembled WGS sequence"/>
</dbReference>
<dbReference type="EMBL" id="WUMU01000016">
    <property type="protein sequence ID" value="MXN19055.1"/>
    <property type="molecule type" value="Genomic_DNA"/>
</dbReference>
<feature type="signal peptide" evidence="2">
    <location>
        <begin position="1"/>
        <end position="23"/>
    </location>
</feature>
<proteinExistence type="predicted"/>
<comment type="caution">
    <text evidence="3">The sequence shown here is derived from an EMBL/GenBank/DDBJ whole genome shotgun (WGS) entry which is preliminary data.</text>
</comment>
<keyword evidence="4" id="KW-1185">Reference proteome</keyword>
<dbReference type="PANTHER" id="PTHR36505:SF1">
    <property type="entry name" value="BLR1072 PROTEIN"/>
    <property type="match status" value="1"/>
</dbReference>
<dbReference type="RefSeq" id="WP_160895174.1">
    <property type="nucleotide sequence ID" value="NZ_WUMU01000016.1"/>
</dbReference>
<sequence length="240" mass="24041">MKPIKTLMTSVAALAILAGPTLAQTTTSSDSELNLSAGVNNGQVTTDAQAQTQTDSDGTLKKKVENGADATADAAGKAGEAIKNGAQNTMEAAGNAADTAGEKMKEGASATASAVDKGMTKAGEKMEDTADKMAGNDLSPSTLTVGALLGADVMVGENDSIGEIDNVVVVNGKEMAVIGVGGFLGLGEHDVAVPLSDLSSDGSNVWAKGYSKDQLKQMAEFDADSATAVSNDEPVQLGAS</sequence>
<evidence type="ECO:0000256" key="1">
    <source>
        <dbReference type="SAM" id="MobiDB-lite"/>
    </source>
</evidence>
<evidence type="ECO:0008006" key="5">
    <source>
        <dbReference type="Google" id="ProtNLM"/>
    </source>
</evidence>
<dbReference type="AlphaFoldDB" id="A0A6L7G4K3"/>
<dbReference type="SUPFAM" id="SSF50346">
    <property type="entry name" value="PRC-barrel domain"/>
    <property type="match status" value="1"/>
</dbReference>
<dbReference type="PANTHER" id="PTHR36505">
    <property type="entry name" value="BLR1072 PROTEIN"/>
    <property type="match status" value="1"/>
</dbReference>
<feature type="region of interest" description="Disordered" evidence="1">
    <location>
        <begin position="93"/>
        <end position="117"/>
    </location>
</feature>
<dbReference type="Gene3D" id="2.30.30.240">
    <property type="entry name" value="PRC-barrel domain"/>
    <property type="match status" value="1"/>
</dbReference>
<feature type="chain" id="PRO_5026882344" description="PRC-barrel domain-containing protein" evidence="2">
    <location>
        <begin position="24"/>
        <end position="240"/>
    </location>
</feature>
<protein>
    <recommendedName>
        <fullName evidence="5">PRC-barrel domain-containing protein</fullName>
    </recommendedName>
</protein>
<gene>
    <name evidence="3" type="ORF">GR170_14515</name>
</gene>
<evidence type="ECO:0000256" key="2">
    <source>
        <dbReference type="SAM" id="SignalP"/>
    </source>
</evidence>